<reference evidence="1 2" key="2">
    <citation type="submission" date="2010-03" db="EMBL/GenBank/DDBJ databases">
        <authorList>
            <person name="Pajon A."/>
        </authorList>
    </citation>
    <scope>NUCLEOTIDE SEQUENCE [LARGE SCALE GENOMIC DNA]</scope>
    <source>
        <strain evidence="1 2">XB1A</strain>
    </source>
</reference>
<sequence length="69" mass="8212">MSKEIRENLGFLEEGWGRLKMTAKIGNTQWETAIWFDTKLDTYLLPLKAEIRKKEKITTDKEIEIVIWI</sequence>
<evidence type="ECO:0008006" key="3">
    <source>
        <dbReference type="Google" id="ProtNLM"/>
    </source>
</evidence>
<dbReference type="InterPro" id="IPR037079">
    <property type="entry name" value="AF2212/PG0164-like_sf"/>
</dbReference>
<dbReference type="KEGG" id="bxy:BXY_17640"/>
<dbReference type="Proteomes" id="UP000008795">
    <property type="component" value="Chromosome"/>
</dbReference>
<reference evidence="1 2" key="1">
    <citation type="submission" date="2010-03" db="EMBL/GenBank/DDBJ databases">
        <title>The genome sequence of Bacteriodes xylanisolvens XB1A.</title>
        <authorList>
            <consortium name="metaHIT consortium -- http://www.metahit.eu/"/>
            <person name="Pajon A."/>
            <person name="Turner K."/>
            <person name="Parkhill J."/>
            <person name="Bernalier A."/>
        </authorList>
    </citation>
    <scope>NUCLEOTIDE SEQUENCE [LARGE SCALE GENOMIC DNA]</scope>
    <source>
        <strain evidence="1 2">XB1A</strain>
    </source>
</reference>
<accession>D6CXG4</accession>
<dbReference type="Gene3D" id="2.40.30.100">
    <property type="entry name" value="AF2212/PG0164-like"/>
    <property type="match status" value="1"/>
</dbReference>
<name>D6CXG4_9BACE</name>
<gene>
    <name evidence="1" type="ORF">BXY_17640</name>
</gene>
<dbReference type="SUPFAM" id="SSF141694">
    <property type="entry name" value="AF2212/PG0164-like"/>
    <property type="match status" value="1"/>
</dbReference>
<proteinExistence type="predicted"/>
<evidence type="ECO:0000313" key="2">
    <source>
        <dbReference type="Proteomes" id="UP000008795"/>
    </source>
</evidence>
<dbReference type="InterPro" id="IPR015018">
    <property type="entry name" value="DUF1905"/>
</dbReference>
<dbReference type="AlphaFoldDB" id="D6CXG4"/>
<organism evidence="1 2">
    <name type="scientific">Bacteroides xylanisolvens XB1A</name>
    <dbReference type="NCBI Taxonomy" id="657309"/>
    <lineage>
        <taxon>Bacteria</taxon>
        <taxon>Pseudomonadati</taxon>
        <taxon>Bacteroidota</taxon>
        <taxon>Bacteroidia</taxon>
        <taxon>Bacteroidales</taxon>
        <taxon>Bacteroidaceae</taxon>
        <taxon>Bacteroides</taxon>
    </lineage>
</organism>
<dbReference type="Pfam" id="PF08922">
    <property type="entry name" value="DUF1905"/>
    <property type="match status" value="1"/>
</dbReference>
<dbReference type="PATRIC" id="fig|657309.4.peg.552"/>
<dbReference type="HOGENOM" id="CLU_154638_0_0_10"/>
<evidence type="ECO:0000313" key="1">
    <source>
        <dbReference type="EMBL" id="CBK66866.1"/>
    </source>
</evidence>
<dbReference type="eggNOG" id="ENOG5030JS1">
    <property type="taxonomic scope" value="Bacteria"/>
</dbReference>
<protein>
    <recommendedName>
        <fullName evidence="3">DUF1905 domain-containing protein</fullName>
    </recommendedName>
</protein>
<dbReference type="EMBL" id="FP929033">
    <property type="protein sequence ID" value="CBK66866.1"/>
    <property type="molecule type" value="Genomic_DNA"/>
</dbReference>